<dbReference type="Gene3D" id="2.130.10.30">
    <property type="entry name" value="Regulator of chromosome condensation 1/beta-lactamase-inhibitor protein II"/>
    <property type="match status" value="2"/>
</dbReference>
<evidence type="ECO:0000313" key="3">
    <source>
        <dbReference type="EMBL" id="OLQ14263.1"/>
    </source>
</evidence>
<dbReference type="InterPro" id="IPR051210">
    <property type="entry name" value="Ub_ligase/GEF_domain"/>
</dbReference>
<feature type="region of interest" description="Disordered" evidence="2">
    <location>
        <begin position="955"/>
        <end position="1025"/>
    </location>
</feature>
<feature type="compositionally biased region" description="Pro residues" evidence="2">
    <location>
        <begin position="844"/>
        <end position="859"/>
    </location>
</feature>
<organism evidence="3 4">
    <name type="scientific">Symbiodinium microadriaticum</name>
    <name type="common">Dinoflagellate</name>
    <name type="synonym">Zooxanthella microadriatica</name>
    <dbReference type="NCBI Taxonomy" id="2951"/>
    <lineage>
        <taxon>Eukaryota</taxon>
        <taxon>Sar</taxon>
        <taxon>Alveolata</taxon>
        <taxon>Dinophyceae</taxon>
        <taxon>Suessiales</taxon>
        <taxon>Symbiodiniaceae</taxon>
        <taxon>Symbiodinium</taxon>
    </lineage>
</organism>
<dbReference type="OrthoDB" id="434988at2759"/>
<feature type="compositionally biased region" description="Basic and acidic residues" evidence="2">
    <location>
        <begin position="1009"/>
        <end position="1019"/>
    </location>
</feature>
<sequence length="1025" mass="106601">MHRAFWLEGIRVEGARNVADMPKGDGDYEFSEQEQDGTDALNDDTFGDVSGAFRKQIFSHCGLRFPVRSMSISLEVSLLSGKTATVQAGLDESVATLTQRAQIALGVGKGRLLDSSGVVLEGCTLTEKAGLQNGDSLTLHVNRVQIQSTECAFAAILGDGSVATWGNPGFGGDSSAVQSQLKNVQRIYGNAGSFAAILGDGSVVTWGHHIAGDSSPVQGQLKTVRQIQAHNVAFAAILNDRSVVTWGDAACGGDSSAVQDRLKNVKQIQVSGAAFAALLEDGSVVTWGAAAYRCNSIALQGQLKNVQHIQVSGSAFAAVLGDGSVVTWGMAGLVGSGSDCSAVRSQLKNVQLIQATASAFAAILGDGSVVTWGDATGGGDSNAVQDKLKDVQQIQASRGGAFAAILGDGSVVTWGRANSGGDSSAVQSQLKNVQQIQACRNAFAAILDDGSVVTWGNASFGGDSSAVQGQLKNVQNIQASGSAFAAVLGGGSVVTWGHAGSGGDSTAVQRQLKNVQQIQASVSAFAAILGDGSIVTWGAADFGGDSSAVQASAIGDDWEPSLAQEAFQRELEQARSSPILLPAKGEGLGIAPPPGLASPTRQAPAGGKQRGAVGKGGRDHPFEQDLGFALQDPERVRAALGSPPGPAAWAATAMPKPFPGLPPSHPGLPGLAAGFPYPGLPGLRPQMGLGSGGLGTRPPNYGLPDPRELASLGASLANPKFPYPMTALLHEALMKDAAQQLGKARAAQGLQGVNLPAAQATPPRPAQPKVMSVTELEAQMMSAESQRQGQVRPQHHRERPVRPQAMSLSTTPPVPGLGTTPQMPLMYSRLRPQLAPESREEPSRPQPPVAVPAAPPPVPGEQEPLHEEPAEDPALPTDPVPSRIFPFTRQHRDAILSGHAEEAHVQPFLQPAGRQHVGLMTTSDKELIVRIQLNQMAAIGEQTGHKLYQHRKPPEPVLDQGLLHGYPGAEGPDGGTGDPMQHARPSQERFSNCPRLPETSLPPTSGPDKTADEREHDAAFLHTGL</sequence>
<feature type="compositionally biased region" description="Acidic residues" evidence="2">
    <location>
        <begin position="27"/>
        <end position="41"/>
    </location>
</feature>
<gene>
    <name evidence="3" type="ORF">AK812_SmicGene1604</name>
</gene>
<evidence type="ECO:0008006" key="5">
    <source>
        <dbReference type="Google" id="ProtNLM"/>
    </source>
</evidence>
<dbReference type="PANTHER" id="PTHR22870:SF466">
    <property type="entry name" value="ANKYRIN REPEAT-CONTAINING PROTEIN"/>
    <property type="match status" value="1"/>
</dbReference>
<dbReference type="Proteomes" id="UP000186817">
    <property type="component" value="Unassembled WGS sequence"/>
</dbReference>
<feature type="region of interest" description="Disordered" evidence="2">
    <location>
        <begin position="21"/>
        <end position="41"/>
    </location>
</feature>
<evidence type="ECO:0000256" key="2">
    <source>
        <dbReference type="SAM" id="MobiDB-lite"/>
    </source>
</evidence>
<feature type="region of interest" description="Disordered" evidence="2">
    <location>
        <begin position="782"/>
        <end position="881"/>
    </location>
</feature>
<dbReference type="PANTHER" id="PTHR22870">
    <property type="entry name" value="REGULATOR OF CHROMOSOME CONDENSATION"/>
    <property type="match status" value="1"/>
</dbReference>
<dbReference type="InterPro" id="IPR009091">
    <property type="entry name" value="RCC1/BLIP-II"/>
</dbReference>
<dbReference type="EMBL" id="LSRX01000017">
    <property type="protein sequence ID" value="OLQ14263.1"/>
    <property type="molecule type" value="Genomic_DNA"/>
</dbReference>
<feature type="compositionally biased region" description="Polar residues" evidence="2">
    <location>
        <begin position="782"/>
        <end position="791"/>
    </location>
</feature>
<evidence type="ECO:0000313" key="4">
    <source>
        <dbReference type="Proteomes" id="UP000186817"/>
    </source>
</evidence>
<dbReference type="SUPFAM" id="SSF50985">
    <property type="entry name" value="RCC1/BLIP-II"/>
    <property type="match status" value="2"/>
</dbReference>
<keyword evidence="1" id="KW-0677">Repeat</keyword>
<feature type="region of interest" description="Disordered" evidence="2">
    <location>
        <begin position="589"/>
        <end position="617"/>
    </location>
</feature>
<protein>
    <recommendedName>
        <fullName evidence="5">Ubiquitin-like domain-containing protein</fullName>
    </recommendedName>
</protein>
<dbReference type="AlphaFoldDB" id="A0A1Q9F3J9"/>
<keyword evidence="4" id="KW-1185">Reference proteome</keyword>
<evidence type="ECO:0000256" key="1">
    <source>
        <dbReference type="ARBA" id="ARBA00022737"/>
    </source>
</evidence>
<proteinExistence type="predicted"/>
<name>A0A1Q9F3J9_SYMMI</name>
<comment type="caution">
    <text evidence="3">The sequence shown here is derived from an EMBL/GenBank/DDBJ whole genome shotgun (WGS) entry which is preliminary data.</text>
</comment>
<accession>A0A1Q9F3J9</accession>
<reference evidence="3 4" key="1">
    <citation type="submission" date="2016-02" db="EMBL/GenBank/DDBJ databases">
        <title>Genome analysis of coral dinoflagellate symbionts highlights evolutionary adaptations to a symbiotic lifestyle.</title>
        <authorList>
            <person name="Aranda M."/>
            <person name="Li Y."/>
            <person name="Liew Y.J."/>
            <person name="Baumgarten S."/>
            <person name="Simakov O."/>
            <person name="Wilson M."/>
            <person name="Piel J."/>
            <person name="Ashoor H."/>
            <person name="Bougouffa S."/>
            <person name="Bajic V.B."/>
            <person name="Ryu T."/>
            <person name="Ravasi T."/>
            <person name="Bayer T."/>
            <person name="Micklem G."/>
            <person name="Kim H."/>
            <person name="Bhak J."/>
            <person name="Lajeunesse T.C."/>
            <person name="Voolstra C.R."/>
        </authorList>
    </citation>
    <scope>NUCLEOTIDE SEQUENCE [LARGE SCALE GENOMIC DNA]</scope>
    <source>
        <strain evidence="3 4">CCMP2467</strain>
    </source>
</reference>